<name>A0A6A5BNJ5_NAEFO</name>
<evidence type="ECO:0000313" key="1">
    <source>
        <dbReference type="EMBL" id="KAF0975851.1"/>
    </source>
</evidence>
<accession>A0A6A5BNJ5</accession>
<organism evidence="1 2">
    <name type="scientific">Naegleria fowleri</name>
    <name type="common">Brain eating amoeba</name>
    <dbReference type="NCBI Taxonomy" id="5763"/>
    <lineage>
        <taxon>Eukaryota</taxon>
        <taxon>Discoba</taxon>
        <taxon>Heterolobosea</taxon>
        <taxon>Tetramitia</taxon>
        <taxon>Eutetramitia</taxon>
        <taxon>Vahlkampfiidae</taxon>
        <taxon>Naegleria</taxon>
    </lineage>
</organism>
<sequence>MWHSQVVRTLCNFSQLKNVRELKLQGIDYPLTLADIYRHLVEGILDKLEVVKDQSKKISAQYHFVFITVPTNTHEDVQKLIRNCVFRALETKMKTLPPKKEHIYIVEESILISYNDTVLSPNSLLCDLGFLSLDIAVIKDGVIIDHQAEIAGVEILHRTLDRELRASNINLNSKIVLNEMFSNPDAKWNDYFKGKKEVIGLVKSACKEAFSIILSPLFECLADYPFDVVLHGAIFSIDVFKQFATKFLCKSNMSKYLKERKRYFSKVKTPADFKVSTLGTSFGLLNGAVELIRDEASKKKYLWNFKPNFFLDNLWQESLPMLKYQKAQKCNTVSHLKSVVFK</sequence>
<dbReference type="VEuPathDB" id="AmoebaDB:NF0104550"/>
<dbReference type="VEuPathDB" id="AmoebaDB:NfTy_052210"/>
<dbReference type="RefSeq" id="XP_044560564.1">
    <property type="nucleotide sequence ID" value="XM_044708674.1"/>
</dbReference>
<evidence type="ECO:0000313" key="2">
    <source>
        <dbReference type="Proteomes" id="UP000444721"/>
    </source>
</evidence>
<keyword evidence="2" id="KW-1185">Reference proteome</keyword>
<gene>
    <name evidence="1" type="ORF">FDP41_005178</name>
</gene>
<dbReference type="EMBL" id="VFQX01000043">
    <property type="protein sequence ID" value="KAF0975851.1"/>
    <property type="molecule type" value="Genomic_DNA"/>
</dbReference>
<dbReference type="Proteomes" id="UP000444721">
    <property type="component" value="Unassembled WGS sequence"/>
</dbReference>
<dbReference type="OrthoDB" id="10491704at2759"/>
<dbReference type="VEuPathDB" id="AmoebaDB:FDP41_005178"/>
<proteinExistence type="predicted"/>
<reference evidence="1 2" key="1">
    <citation type="journal article" date="2019" name="Sci. Rep.">
        <title>Nanopore sequencing improves the draft genome of the human pathogenic amoeba Naegleria fowleri.</title>
        <authorList>
            <person name="Liechti N."/>
            <person name="Schurch N."/>
            <person name="Bruggmann R."/>
            <person name="Wittwer M."/>
        </authorList>
    </citation>
    <scope>NUCLEOTIDE SEQUENCE [LARGE SCALE GENOMIC DNA]</scope>
    <source>
        <strain evidence="1 2">ATCC 30894</strain>
    </source>
</reference>
<protein>
    <submittedName>
        <fullName evidence="1">Uncharacterized protein</fullName>
    </submittedName>
</protein>
<dbReference type="GeneID" id="68112396"/>
<dbReference type="AlphaFoldDB" id="A0A6A5BNJ5"/>
<comment type="caution">
    <text evidence="1">The sequence shown here is derived from an EMBL/GenBank/DDBJ whole genome shotgun (WGS) entry which is preliminary data.</text>
</comment>